<evidence type="ECO:0000256" key="1">
    <source>
        <dbReference type="SAM" id="Phobius"/>
    </source>
</evidence>
<keyword evidence="3" id="KW-1185">Reference proteome</keyword>
<keyword evidence="1" id="KW-0472">Membrane</keyword>
<proteinExistence type="predicted"/>
<feature type="transmembrane region" description="Helical" evidence="1">
    <location>
        <begin position="6"/>
        <end position="25"/>
    </location>
</feature>
<sequence>MTVWHALYLVWLVAGASDFLLHRRSHIEATSGLRESSLHLLQIVLLGTATVLWLLFADTPALWFVLLAMTCLHALTGYWDTRIAYPTRDIIPLEQHVHSILDLAPWIALGAIGFPLLSPHHVPTAAAFTVSPAPLATWTFALVPGLLLSVVPGVYEYHRCRRWAARAQAPEGRR</sequence>
<evidence type="ECO:0000313" key="3">
    <source>
        <dbReference type="Proteomes" id="UP000636938"/>
    </source>
</evidence>
<feature type="transmembrane region" description="Helical" evidence="1">
    <location>
        <begin position="138"/>
        <end position="157"/>
    </location>
</feature>
<feature type="transmembrane region" description="Helical" evidence="1">
    <location>
        <begin position="100"/>
        <end position="118"/>
    </location>
</feature>
<comment type="caution">
    <text evidence="2">The sequence shown here is derived from an EMBL/GenBank/DDBJ whole genome shotgun (WGS) entry which is preliminary data.</text>
</comment>
<evidence type="ECO:0000313" key="2">
    <source>
        <dbReference type="EMBL" id="MBD7952946.1"/>
    </source>
</evidence>
<gene>
    <name evidence="2" type="ORF">H9654_01905</name>
</gene>
<dbReference type="Proteomes" id="UP000636938">
    <property type="component" value="Unassembled WGS sequence"/>
</dbReference>
<reference evidence="2 3" key="1">
    <citation type="submission" date="2020-08" db="EMBL/GenBank/DDBJ databases">
        <title>A Genomic Blueprint of the Chicken Gut Microbiome.</title>
        <authorList>
            <person name="Gilroy R."/>
            <person name="Ravi A."/>
            <person name="Getino M."/>
            <person name="Pursley I."/>
            <person name="Horton D.L."/>
            <person name="Alikhan N.-F."/>
            <person name="Baker D."/>
            <person name="Gharbi K."/>
            <person name="Hall N."/>
            <person name="Watson M."/>
            <person name="Adriaenssens E.M."/>
            <person name="Foster-Nyarko E."/>
            <person name="Jarju S."/>
            <person name="Secka A."/>
            <person name="Antonio M."/>
            <person name="Oren A."/>
            <person name="Chaudhuri R."/>
            <person name="La Ragione R.M."/>
            <person name="Hildebrand F."/>
            <person name="Pallen M.J."/>
        </authorList>
    </citation>
    <scope>NUCLEOTIDE SEQUENCE [LARGE SCALE GENOMIC DNA]</scope>
    <source>
        <strain evidence="2 3">Sa5BUN4</strain>
    </source>
</reference>
<dbReference type="EMBL" id="JACSQS010000001">
    <property type="protein sequence ID" value="MBD7952946.1"/>
    <property type="molecule type" value="Genomic_DNA"/>
</dbReference>
<feature type="transmembrane region" description="Helical" evidence="1">
    <location>
        <begin position="37"/>
        <end position="56"/>
    </location>
</feature>
<protein>
    <recommendedName>
        <fullName evidence="4">Diguanylate cyclase</fullName>
    </recommendedName>
</protein>
<evidence type="ECO:0008006" key="4">
    <source>
        <dbReference type="Google" id="ProtNLM"/>
    </source>
</evidence>
<organism evidence="2 3">
    <name type="scientific">Stenotrophomonas lacuserhaii</name>
    <dbReference type="NCBI Taxonomy" id="2760084"/>
    <lineage>
        <taxon>Bacteria</taxon>
        <taxon>Pseudomonadati</taxon>
        <taxon>Pseudomonadota</taxon>
        <taxon>Gammaproteobacteria</taxon>
        <taxon>Lysobacterales</taxon>
        <taxon>Lysobacteraceae</taxon>
        <taxon>Stenotrophomonas</taxon>
    </lineage>
</organism>
<keyword evidence="1" id="KW-1133">Transmembrane helix</keyword>
<keyword evidence="1" id="KW-0812">Transmembrane</keyword>
<accession>A0A8X8K3R1</accession>
<name>A0A8X8K3R1_9GAMM</name>
<feature type="transmembrane region" description="Helical" evidence="1">
    <location>
        <begin position="62"/>
        <end position="79"/>
    </location>
</feature>
<dbReference type="AlphaFoldDB" id="A0A8X8K3R1"/>